<evidence type="ECO:0000256" key="1">
    <source>
        <dbReference type="ARBA" id="ARBA00007320"/>
    </source>
</evidence>
<dbReference type="InterPro" id="IPR036227">
    <property type="entry name" value="Ribosomal_uL15/eL18_sf"/>
</dbReference>
<evidence type="ECO:0000256" key="3">
    <source>
        <dbReference type="ARBA" id="ARBA00023274"/>
    </source>
</evidence>
<dbReference type="GO" id="GO:0006412">
    <property type="term" value="P:translation"/>
    <property type="evidence" value="ECO:0007669"/>
    <property type="project" value="InterPro"/>
</dbReference>
<dbReference type="KEGG" id="vfg:C9I84_171"/>
<dbReference type="PANTHER" id="PTHR12934:SF11">
    <property type="entry name" value="LARGE RIBOSOMAL SUBUNIT PROTEIN UL15M"/>
    <property type="match status" value="1"/>
</dbReference>
<dbReference type="PANTHER" id="PTHR12934">
    <property type="entry name" value="50S RIBOSOMAL PROTEIN L15"/>
    <property type="match status" value="1"/>
</dbReference>
<evidence type="ECO:0000313" key="7">
    <source>
        <dbReference type="Proteomes" id="UP000257084"/>
    </source>
</evidence>
<sequence length="106" mass="12441">MSKKKRVGRGNSSGKGNTSGRGNKGQKSRSGYSSKFMFEGGQTPIYKTVPKYGVKKKRVLHYNTDIFFHLIKVKINYIFSFFNKKKLIFLCCHVKRRKNIRRRHYC</sequence>
<evidence type="ECO:0000313" key="6">
    <source>
        <dbReference type="EMBL" id="AXN02553.1"/>
    </source>
</evidence>
<keyword evidence="2 6" id="KW-0689">Ribosomal protein</keyword>
<dbReference type="EMBL" id="CP028360">
    <property type="protein sequence ID" value="AXN02553.1"/>
    <property type="molecule type" value="Genomic_DNA"/>
</dbReference>
<dbReference type="GO" id="GO:0003735">
    <property type="term" value="F:structural constituent of ribosome"/>
    <property type="evidence" value="ECO:0007669"/>
    <property type="project" value="InterPro"/>
</dbReference>
<dbReference type="AlphaFoldDB" id="A0A346E0P8"/>
<evidence type="ECO:0000256" key="2">
    <source>
        <dbReference type="ARBA" id="ARBA00022980"/>
    </source>
</evidence>
<dbReference type="SUPFAM" id="SSF52080">
    <property type="entry name" value="Ribosomal proteins L15p and L18e"/>
    <property type="match status" value="1"/>
</dbReference>
<dbReference type="InterPro" id="IPR005749">
    <property type="entry name" value="Ribosomal_uL15_bac-type"/>
</dbReference>
<evidence type="ECO:0000256" key="4">
    <source>
        <dbReference type="ARBA" id="ARBA00035497"/>
    </source>
</evidence>
<reference evidence="6 7" key="1">
    <citation type="submission" date="2018-03" db="EMBL/GenBank/DDBJ databases">
        <title>A parallel universe: an anciently diverged bacterial symbiosis in a Hawaiian planthopper (Hemiptera: Cixiidae) reveals rearranged nutritional responsibilities.</title>
        <authorList>
            <person name="Bennett G."/>
            <person name="Mao M."/>
        </authorList>
    </citation>
    <scope>NUCLEOTIDE SEQUENCE [LARGE SCALE GENOMIC DNA]</scope>
    <source>
        <strain evidence="6 7">OLIH</strain>
    </source>
</reference>
<accession>A0A346E0P8</accession>
<dbReference type="Proteomes" id="UP000257084">
    <property type="component" value="Chromosome"/>
</dbReference>
<proteinExistence type="inferred from homology"/>
<organism evidence="6 7">
    <name type="scientific">Candidatus Vidania fulgoroideorum</name>
    <dbReference type="NCBI Taxonomy" id="881286"/>
    <lineage>
        <taxon>Bacteria</taxon>
        <taxon>Pseudomonadati</taxon>
        <taxon>Pseudomonadota</taxon>
        <taxon>Betaproteobacteria</taxon>
        <taxon>Candidatus Vidania</taxon>
    </lineage>
</organism>
<keyword evidence="7" id="KW-1185">Reference proteome</keyword>
<protein>
    <recommendedName>
        <fullName evidence="4">50S ribosomal protein L15</fullName>
    </recommendedName>
</protein>
<gene>
    <name evidence="6" type="ORF">C9I84_171</name>
</gene>
<feature type="compositionally biased region" description="Gly residues" evidence="5">
    <location>
        <begin position="11"/>
        <end position="23"/>
    </location>
</feature>
<evidence type="ECO:0000256" key="5">
    <source>
        <dbReference type="SAM" id="MobiDB-lite"/>
    </source>
</evidence>
<keyword evidence="3" id="KW-0687">Ribonucleoprotein</keyword>
<feature type="region of interest" description="Disordered" evidence="5">
    <location>
        <begin position="1"/>
        <end position="36"/>
    </location>
</feature>
<comment type="similarity">
    <text evidence="1">Belongs to the universal ribosomal protein uL15 family.</text>
</comment>
<name>A0A346E0P8_9PROT</name>
<dbReference type="GO" id="GO:0015934">
    <property type="term" value="C:large ribosomal subunit"/>
    <property type="evidence" value="ECO:0007669"/>
    <property type="project" value="InterPro"/>
</dbReference>
<dbReference type="NCBIfam" id="TIGR01071">
    <property type="entry name" value="rplO_bact"/>
    <property type="match status" value="1"/>
</dbReference>